<evidence type="ECO:0008006" key="3">
    <source>
        <dbReference type="Google" id="ProtNLM"/>
    </source>
</evidence>
<evidence type="ECO:0000313" key="1">
    <source>
        <dbReference type="EMBL" id="QGZ95849.1"/>
    </source>
</evidence>
<name>A0A6I6MME2_9CAUL</name>
<organism evidence="1 2">
    <name type="scientific">Terricaulis silvestris</name>
    <dbReference type="NCBI Taxonomy" id="2686094"/>
    <lineage>
        <taxon>Bacteria</taxon>
        <taxon>Pseudomonadati</taxon>
        <taxon>Pseudomonadota</taxon>
        <taxon>Alphaproteobacteria</taxon>
        <taxon>Caulobacterales</taxon>
        <taxon>Caulobacteraceae</taxon>
        <taxon>Terricaulis</taxon>
    </lineage>
</organism>
<dbReference type="AlphaFoldDB" id="A0A6I6MME2"/>
<reference evidence="2" key="1">
    <citation type="submission" date="2019-12" db="EMBL/GenBank/DDBJ databases">
        <title>Complete genome of Terracaulis silvestris 0127_4.</title>
        <authorList>
            <person name="Vieira S."/>
            <person name="Riedel T."/>
            <person name="Sproer C."/>
            <person name="Pascual J."/>
            <person name="Boedeker C."/>
            <person name="Overmann J."/>
        </authorList>
    </citation>
    <scope>NUCLEOTIDE SEQUENCE [LARGE SCALE GENOMIC DNA]</scope>
    <source>
        <strain evidence="2">0127_4</strain>
    </source>
</reference>
<dbReference type="KEGG" id="tsv:DSM104635_02702"/>
<keyword evidence="2" id="KW-1185">Reference proteome</keyword>
<dbReference type="EMBL" id="CP047045">
    <property type="protein sequence ID" value="QGZ95849.1"/>
    <property type="molecule type" value="Genomic_DNA"/>
</dbReference>
<sequence length="308" mass="35163">MTYQYSFKDCLARAERITWRVEDLIGGDKTLDFSKPFMPESFARVVDLDFLSADEKRTLNQIRGNTYLAMFGLIEEFILPFVMDHAGPLIVKPMTAGDDYQARAYLEFAAEEAKHIHLFRRFREEFTNGFGTRCDVIGPPEAVGKVVLAKPALSVSLLVLMIEWMSQRHFMDSMKDDQTLDPQFKSLLLHHWMEEHQHAQLDALMTLAIAEKLDAAAINAGIDGFWELGTFFDEGLKQQTAFDLDALERATGRKLGDPERARFLEQQHQANRWTYLGSGLTHPRFIDVIEQIAPARRAEFEVAAPVFS</sequence>
<evidence type="ECO:0000313" key="2">
    <source>
        <dbReference type="Proteomes" id="UP000431269"/>
    </source>
</evidence>
<dbReference type="Proteomes" id="UP000431269">
    <property type="component" value="Chromosome"/>
</dbReference>
<protein>
    <recommendedName>
        <fullName evidence="3">p-aminobenzoate N-oxygenase AurF</fullName>
    </recommendedName>
</protein>
<gene>
    <name evidence="1" type="ORF">DSM104635_02702</name>
</gene>
<proteinExistence type="predicted"/>
<dbReference type="RefSeq" id="WP_158766677.1">
    <property type="nucleotide sequence ID" value="NZ_CP047045.1"/>
</dbReference>
<accession>A0A6I6MME2</accession>